<sequence length="133" mass="15208">MALLELHSLSSLLASVSEEDTHKIGGKVAEEELALFWLICKQLSQNNKSYKAELYPTEKGRIENMNSPFTLVTATSSILELSFQVERIEDTKVREIGGIRVQFNSIDDIVDELFGYKLRKVNKANMHDYWLDL</sequence>
<gene>
    <name evidence="1" type="ORF">EJ063_19260</name>
</gene>
<dbReference type="EMBL" id="RXZH01000016">
    <property type="protein sequence ID" value="RTZ13669.1"/>
    <property type="molecule type" value="Genomic_DNA"/>
</dbReference>
<comment type="caution">
    <text evidence="1">The sequence shown here is derived from an EMBL/GenBank/DDBJ whole genome shotgun (WGS) entry which is preliminary data.</text>
</comment>
<proteinExistence type="predicted"/>
<dbReference type="OrthoDB" id="9846321at2"/>
<keyword evidence="2" id="KW-1185">Reference proteome</keyword>
<organism evidence="1 2">
    <name type="scientific">Vibrio aquaticus</name>
    <dbReference type="NCBI Taxonomy" id="2496559"/>
    <lineage>
        <taxon>Bacteria</taxon>
        <taxon>Pseudomonadati</taxon>
        <taxon>Pseudomonadota</taxon>
        <taxon>Gammaproteobacteria</taxon>
        <taxon>Vibrionales</taxon>
        <taxon>Vibrionaceae</taxon>
        <taxon>Vibrio</taxon>
    </lineage>
</organism>
<dbReference type="RefSeq" id="WP_126575917.1">
    <property type="nucleotide sequence ID" value="NZ_RXZH01000016.1"/>
</dbReference>
<protein>
    <submittedName>
        <fullName evidence="1">Uncharacterized protein</fullName>
    </submittedName>
</protein>
<dbReference type="AlphaFoldDB" id="A0A432CRQ5"/>
<name>A0A432CRQ5_9VIBR</name>
<reference evidence="1 2" key="1">
    <citation type="submission" date="2018-12" db="EMBL/GenBank/DDBJ databases">
        <title>Vibrio sp. isolated from China Sea.</title>
        <authorList>
            <person name="Li Y."/>
        </authorList>
    </citation>
    <scope>NUCLEOTIDE SEQUENCE [LARGE SCALE GENOMIC DNA]</scope>
    <source>
        <strain evidence="1 2">BEI207</strain>
    </source>
</reference>
<dbReference type="Proteomes" id="UP000268973">
    <property type="component" value="Unassembled WGS sequence"/>
</dbReference>
<evidence type="ECO:0000313" key="2">
    <source>
        <dbReference type="Proteomes" id="UP000268973"/>
    </source>
</evidence>
<accession>A0A432CRQ5</accession>
<evidence type="ECO:0000313" key="1">
    <source>
        <dbReference type="EMBL" id="RTZ13669.1"/>
    </source>
</evidence>